<reference evidence="25" key="1">
    <citation type="submission" date="2022-08" db="EMBL/GenBank/DDBJ databases">
        <title>Genomic Encyclopedia of Type Strains, Phase III (KMG-III): the genomes of soil and plant-associated and newly described type strains.</title>
        <authorList>
            <person name="Whitman W."/>
        </authorList>
    </citation>
    <scope>NUCLEOTIDE SEQUENCE</scope>
    <source>
        <strain evidence="25">HMT 1</strain>
    </source>
</reference>
<feature type="binding site" evidence="21">
    <location>
        <position position="15"/>
    </location>
    <ligand>
        <name>substrate</name>
    </ligand>
</feature>
<keyword evidence="16 24" id="KW-0443">Lipid metabolism</keyword>
<evidence type="ECO:0000256" key="6">
    <source>
        <dbReference type="ARBA" id="ARBA00022516"/>
    </source>
</evidence>
<dbReference type="InterPro" id="IPR036945">
    <property type="entry name" value="DAGK_sf"/>
</dbReference>
<feature type="binding site" evidence="21">
    <location>
        <position position="75"/>
    </location>
    <ligand>
        <name>substrate</name>
    </ligand>
</feature>
<feature type="binding site" evidence="22">
    <location>
        <position position="15"/>
    </location>
    <ligand>
        <name>ATP</name>
        <dbReference type="ChEBI" id="CHEBI:30616"/>
    </ligand>
</feature>
<comment type="function">
    <text evidence="24">Catalyzes the ATP-dependent phosphorylation of sn-l,2-diacylglycerol (DAG) to phosphatidic acid. Involved in the recycling of diacylglycerol produced as a by-product during membrane-derived oligosaccharide (MDO) biosynthesis.</text>
</comment>
<evidence type="ECO:0000256" key="8">
    <source>
        <dbReference type="ARBA" id="ARBA00022679"/>
    </source>
</evidence>
<dbReference type="Proteomes" id="UP001204445">
    <property type="component" value="Unassembled WGS sequence"/>
</dbReference>
<keyword evidence="26" id="KW-1185">Reference proteome</keyword>
<dbReference type="GO" id="GO:0006654">
    <property type="term" value="P:phosphatidic acid biosynthetic process"/>
    <property type="evidence" value="ECO:0007669"/>
    <property type="project" value="InterPro"/>
</dbReference>
<evidence type="ECO:0000256" key="3">
    <source>
        <dbReference type="ARBA" id="ARBA00012133"/>
    </source>
</evidence>
<evidence type="ECO:0000256" key="21">
    <source>
        <dbReference type="PIRSR" id="PIRSR600829-2"/>
    </source>
</evidence>
<evidence type="ECO:0000256" key="14">
    <source>
        <dbReference type="ARBA" id="ARBA00022842"/>
    </source>
</evidence>
<comment type="similarity">
    <text evidence="2 24">Belongs to the bacterial diacylglycerol kinase family.</text>
</comment>
<keyword evidence="17 24" id="KW-0472">Membrane</keyword>
<evidence type="ECO:0000256" key="18">
    <source>
        <dbReference type="ARBA" id="ARBA00023209"/>
    </source>
</evidence>
<evidence type="ECO:0000256" key="19">
    <source>
        <dbReference type="ARBA" id="ARBA00023264"/>
    </source>
</evidence>
<evidence type="ECO:0000256" key="23">
    <source>
        <dbReference type="PIRSR" id="PIRSR600829-4"/>
    </source>
</evidence>
<evidence type="ECO:0000256" key="22">
    <source>
        <dbReference type="PIRSR" id="PIRSR600829-3"/>
    </source>
</evidence>
<comment type="caution">
    <text evidence="24">Lacks conserved residue(s) required for the propagation of feature annotation.</text>
</comment>
<feature type="binding site" evidence="23">
    <location>
        <position position="82"/>
    </location>
    <ligand>
        <name>a divalent metal cation</name>
        <dbReference type="ChEBI" id="CHEBI:60240"/>
    </ligand>
</feature>
<evidence type="ECO:0000256" key="24">
    <source>
        <dbReference type="RuleBase" id="RU363065"/>
    </source>
</evidence>
<evidence type="ECO:0000256" key="15">
    <source>
        <dbReference type="ARBA" id="ARBA00022989"/>
    </source>
</evidence>
<gene>
    <name evidence="25" type="ORF">J2T55_000064</name>
</gene>
<dbReference type="Pfam" id="PF01219">
    <property type="entry name" value="DAGK_prokar"/>
    <property type="match status" value="1"/>
</dbReference>
<feature type="binding site" evidence="21">
    <location>
        <position position="61"/>
    </location>
    <ligand>
        <name>substrate</name>
    </ligand>
</feature>
<feature type="binding site" evidence="22">
    <location>
        <position position="34"/>
    </location>
    <ligand>
        <name>ATP</name>
        <dbReference type="ChEBI" id="CHEBI:30616"/>
    </ligand>
</feature>
<dbReference type="RefSeq" id="WP_259053358.1">
    <property type="nucleotide sequence ID" value="NZ_JANUCT010000001.1"/>
</dbReference>
<dbReference type="EMBL" id="JANUCT010000001">
    <property type="protein sequence ID" value="MCS3902072.1"/>
    <property type="molecule type" value="Genomic_DNA"/>
</dbReference>
<comment type="catalytic activity">
    <reaction evidence="24">
        <text>a 1,2-diacyl-sn-glycerol + ATP = a 1,2-diacyl-sn-glycero-3-phosphate + ADP + H(+)</text>
        <dbReference type="Rhea" id="RHEA:10272"/>
        <dbReference type="ChEBI" id="CHEBI:15378"/>
        <dbReference type="ChEBI" id="CHEBI:17815"/>
        <dbReference type="ChEBI" id="CHEBI:30616"/>
        <dbReference type="ChEBI" id="CHEBI:58608"/>
        <dbReference type="ChEBI" id="CHEBI:456216"/>
        <dbReference type="EC" id="2.7.1.107"/>
    </reaction>
</comment>
<dbReference type="PANTHER" id="PTHR34299:SF1">
    <property type="entry name" value="DIACYLGLYCEROL KINASE"/>
    <property type="match status" value="1"/>
</dbReference>
<feature type="binding site" evidence="23">
    <location>
        <position position="34"/>
    </location>
    <ligand>
        <name>a divalent metal cation</name>
        <dbReference type="ChEBI" id="CHEBI:60240"/>
    </ligand>
</feature>
<keyword evidence="7 24" id="KW-0997">Cell inner membrane</keyword>
<dbReference type="GO" id="GO:0046872">
    <property type="term" value="F:metal ion binding"/>
    <property type="evidence" value="ECO:0007669"/>
    <property type="project" value="UniProtKB-KW"/>
</dbReference>
<keyword evidence="5" id="KW-1003">Cell membrane</keyword>
<evidence type="ECO:0000256" key="1">
    <source>
        <dbReference type="ARBA" id="ARBA00004429"/>
    </source>
</evidence>
<evidence type="ECO:0000313" key="25">
    <source>
        <dbReference type="EMBL" id="MCS3902072.1"/>
    </source>
</evidence>
<protein>
    <recommendedName>
        <fullName evidence="4 24">Diacylglycerol kinase</fullName>
        <ecNumber evidence="3 24">2.7.1.107</ecNumber>
    </recommendedName>
</protein>
<accession>A0AAE3HKG0</accession>
<feature type="binding site" evidence="22">
    <location>
        <begin position="100"/>
        <end position="101"/>
    </location>
    <ligand>
        <name>ATP</name>
        <dbReference type="ChEBI" id="CHEBI:30616"/>
    </ligand>
</feature>
<name>A0AAE3HKG0_9GAMM</name>
<dbReference type="InterPro" id="IPR000829">
    <property type="entry name" value="DAGK"/>
</dbReference>
<evidence type="ECO:0000256" key="11">
    <source>
        <dbReference type="ARBA" id="ARBA00022741"/>
    </source>
</evidence>
<keyword evidence="6" id="KW-0444">Lipid biosynthesis</keyword>
<comment type="subcellular location">
    <subcellularLocation>
        <location evidence="1 24">Cell inner membrane</location>
        <topology evidence="1 24">Multi-pass membrane protein</topology>
    </subcellularLocation>
</comment>
<evidence type="ECO:0000256" key="13">
    <source>
        <dbReference type="ARBA" id="ARBA00022840"/>
    </source>
</evidence>
<dbReference type="GO" id="GO:0005886">
    <property type="term" value="C:plasma membrane"/>
    <property type="evidence" value="ECO:0007669"/>
    <property type="project" value="UniProtKB-SubCell"/>
</dbReference>
<dbReference type="AlphaFoldDB" id="A0AAE3HKG0"/>
<dbReference type="CDD" id="cd14264">
    <property type="entry name" value="DAGK_IM"/>
    <property type="match status" value="1"/>
</dbReference>
<dbReference type="GO" id="GO:0005524">
    <property type="term" value="F:ATP binding"/>
    <property type="evidence" value="ECO:0007669"/>
    <property type="project" value="UniProtKB-KW"/>
</dbReference>
<dbReference type="EC" id="2.7.1.107" evidence="3 24"/>
<keyword evidence="13 22" id="KW-0067">ATP-binding</keyword>
<evidence type="ECO:0000256" key="5">
    <source>
        <dbReference type="ARBA" id="ARBA00022475"/>
    </source>
</evidence>
<keyword evidence="11 22" id="KW-0547">Nucleotide-binding</keyword>
<dbReference type="Gene3D" id="1.10.287.3610">
    <property type="match status" value="1"/>
</dbReference>
<evidence type="ECO:0000256" key="10">
    <source>
        <dbReference type="ARBA" id="ARBA00022723"/>
    </source>
</evidence>
<dbReference type="GO" id="GO:0004143">
    <property type="term" value="F:ATP-dependent diacylglycerol kinase activity"/>
    <property type="evidence" value="ECO:0007669"/>
    <property type="project" value="UniProtKB-EC"/>
</dbReference>
<evidence type="ECO:0000313" key="26">
    <source>
        <dbReference type="Proteomes" id="UP001204445"/>
    </source>
</evidence>
<evidence type="ECO:0000256" key="2">
    <source>
        <dbReference type="ARBA" id="ARBA00005967"/>
    </source>
</evidence>
<sequence length="124" mass="13340">MRTDRFVVGQSGLKRLWRALHYSLQGLRAACRHEPAFREEVLLSVVIIPLALYLGDSGVERALLVGIWLQVLIVELLNSGLEAVVDRVGAEYHALSGIAKDVGSAAVLLALLTAAGVWGLILLG</sequence>
<keyword evidence="8 24" id="KW-0808">Transferase</keyword>
<dbReference type="PANTHER" id="PTHR34299">
    <property type="entry name" value="DIACYLGLYCEROL KINASE"/>
    <property type="match status" value="1"/>
</dbReference>
<evidence type="ECO:0000256" key="4">
    <source>
        <dbReference type="ARBA" id="ARBA00017575"/>
    </source>
</evidence>
<evidence type="ECO:0000256" key="20">
    <source>
        <dbReference type="PIRSR" id="PIRSR600829-1"/>
    </source>
</evidence>
<evidence type="ECO:0000256" key="9">
    <source>
        <dbReference type="ARBA" id="ARBA00022692"/>
    </source>
</evidence>
<feature type="binding site" evidence="21">
    <location>
        <begin position="36"/>
        <end position="40"/>
    </location>
    <ligand>
        <name>substrate</name>
    </ligand>
</feature>
<organism evidence="25 26">
    <name type="scientific">Methylohalomonas lacus</name>
    <dbReference type="NCBI Taxonomy" id="398773"/>
    <lineage>
        <taxon>Bacteria</taxon>
        <taxon>Pseudomonadati</taxon>
        <taxon>Pseudomonadota</taxon>
        <taxon>Gammaproteobacteria</taxon>
        <taxon>Methylohalomonadales</taxon>
        <taxon>Methylohalomonadaceae</taxon>
        <taxon>Methylohalomonas</taxon>
    </lineage>
</organism>
<evidence type="ECO:0000256" key="17">
    <source>
        <dbReference type="ARBA" id="ARBA00023136"/>
    </source>
</evidence>
<keyword evidence="9 24" id="KW-0812">Transmembrane</keyword>
<evidence type="ECO:0000256" key="7">
    <source>
        <dbReference type="ARBA" id="ARBA00022519"/>
    </source>
</evidence>
<keyword evidence="12 24" id="KW-0418">Kinase</keyword>
<keyword evidence="18" id="KW-0594">Phospholipid biosynthesis</keyword>
<keyword evidence="14 23" id="KW-0460">Magnesium</keyword>
<proteinExistence type="inferred from homology"/>
<keyword evidence="10 23" id="KW-0479">Metal-binding</keyword>
<keyword evidence="15 24" id="KW-1133">Transmembrane helix</keyword>
<comment type="caution">
    <text evidence="25">The sequence shown here is derived from an EMBL/GenBank/DDBJ whole genome shotgun (WGS) entry which is preliminary data.</text>
</comment>
<comment type="cofactor">
    <cofactor evidence="23">
        <name>Mg(2+)</name>
        <dbReference type="ChEBI" id="CHEBI:18420"/>
    </cofactor>
    <text evidence="23">Mn(2+), Zn(2+), Cd(2+) and Co(2+) support activity to lesser extents.</text>
</comment>
<keyword evidence="19 24" id="KW-1208">Phospholipid metabolism</keyword>
<feature type="active site" description="Proton acceptor" evidence="20">
    <location>
        <position position="75"/>
    </location>
</feature>
<evidence type="ECO:0000256" key="16">
    <source>
        <dbReference type="ARBA" id="ARBA00023098"/>
    </source>
</evidence>
<feature type="binding site" evidence="22">
    <location>
        <position position="22"/>
    </location>
    <ligand>
        <name>ATP</name>
        <dbReference type="ChEBI" id="CHEBI:30616"/>
    </ligand>
</feature>
<feature type="binding site" evidence="21">
    <location>
        <position position="104"/>
    </location>
    <ligand>
        <name>substrate</name>
    </ligand>
</feature>
<feature type="binding site" evidence="22">
    <location>
        <position position="82"/>
    </location>
    <ligand>
        <name>ATP</name>
        <dbReference type="ChEBI" id="CHEBI:30616"/>
    </ligand>
</feature>
<feature type="transmembrane region" description="Helical" evidence="24">
    <location>
        <begin position="102"/>
        <end position="123"/>
    </location>
</feature>
<dbReference type="InterPro" id="IPR033718">
    <property type="entry name" value="DAGK_prok"/>
</dbReference>
<feature type="binding site" evidence="22">
    <location>
        <begin position="91"/>
        <end position="93"/>
    </location>
    <ligand>
        <name>ATP</name>
        <dbReference type="ChEBI" id="CHEBI:30616"/>
    </ligand>
</feature>
<evidence type="ECO:0000256" key="12">
    <source>
        <dbReference type="ARBA" id="ARBA00022777"/>
    </source>
</evidence>